<keyword evidence="3" id="KW-1185">Reference proteome</keyword>
<dbReference type="EMBL" id="CP077077">
    <property type="protein sequence ID" value="QXH55097.1"/>
    <property type="molecule type" value="Genomic_DNA"/>
</dbReference>
<feature type="domain" description="AAA+ ATPase" evidence="1">
    <location>
        <begin position="152"/>
        <end position="459"/>
    </location>
</feature>
<dbReference type="InterPro" id="IPR013575">
    <property type="entry name" value="IF2_assoc_dom_bac"/>
</dbReference>
<name>A0ABX8NG33_9PSED</name>
<dbReference type="PANTHER" id="PTHR43581">
    <property type="entry name" value="ATP/GTP PHOSPHATASE"/>
    <property type="match status" value="1"/>
</dbReference>
<gene>
    <name evidence="2" type="ORF">KSS90_17315</name>
</gene>
<dbReference type="Pfam" id="PF13175">
    <property type="entry name" value="AAA_15"/>
    <property type="match status" value="1"/>
</dbReference>
<reference evidence="2 3" key="1">
    <citation type="journal article" date="2021" name="Microorganisms">
        <title>The Ever-Expanding Pseudomonas Genus: Description of 43 New Species and Partition of the Pseudomonas putida Group.</title>
        <authorList>
            <person name="Girard L."/>
            <person name="Lood C."/>
            <person name="Hofte M."/>
            <person name="Vandamme P."/>
            <person name="Rokni-Zadeh H."/>
            <person name="van Noort V."/>
            <person name="Lavigne R."/>
            <person name="De Mot R."/>
        </authorList>
    </citation>
    <scope>NUCLEOTIDE SEQUENCE [LARGE SCALE GENOMIC DNA]</scope>
    <source>
        <strain evidence="2 3">COW77</strain>
    </source>
</reference>
<sequence>MDSKKPELPTALQLANELNTTPQVILDHLRASGITKTTETEIITHEEQSIIKDRLLSSSQPTQSKKIKLERKTTSTLRIAGSKSISVEIRKKKVYIQRAPHDTKEEPLTEAEKIISFSNDRGDDSAKADRWIKPTSIEVENFKAIKKLNLPLADVTILVGPNGSGKSSILQAVHWAARAASYIEPKKQSEVVSFDRLDYAPSSEPLKTAHKAELSSARDTPSTIVSFIISNETDENPTIASIKIWAARNKSGISVHIEGGSAVTPFKQRTELITAYIPGLAGLSEKETILVQPLLRRQAASGDAGGVLRNILFNLWNRQPGEIDDTSATMRKESLDRFIQMIHPGVSVKVTFDEREDFHINVTFDDERLKGESRPLESAATGILQVIQIFAYLVLFRPKLLLIDEPDAHLHPDKQEKLIEALELAAREFNTQAIITTHSPHIVRGASHTSKILWVRDGQIVSEDDNLIKNLLGWGGLNKKILFFVEDENAEPIKAILKQWPELAKNIAICRCFGVDNLPRNPLLKGLIGDNNLNIKVLIHRDRDFMTEQDTLLWGERYSTPGVYTWITDHVDAEAYFCQPEYLSNLYNISLELSSKIVSLAISDCKNTQKIFFEKRKTINRSLYEDGGSESSEKLWNLLNKESIETTVGKTLHRTLKQHLKNHNLDEKEINRFATPQNHAIAISLKNKIEKILESF</sequence>
<dbReference type="Pfam" id="PF13304">
    <property type="entry name" value="AAA_21"/>
    <property type="match status" value="1"/>
</dbReference>
<dbReference type="CDD" id="cd00267">
    <property type="entry name" value="ABC_ATPase"/>
    <property type="match status" value="1"/>
</dbReference>
<dbReference type="Proteomes" id="UP000824010">
    <property type="component" value="Chromosome"/>
</dbReference>
<dbReference type="InterPro" id="IPR051396">
    <property type="entry name" value="Bact_Antivir_Def_Nuclease"/>
</dbReference>
<dbReference type="InterPro" id="IPR003959">
    <property type="entry name" value="ATPase_AAA_core"/>
</dbReference>
<accession>A0ABX8NG33</accession>
<dbReference type="PANTHER" id="PTHR43581:SF4">
    <property type="entry name" value="ATP_GTP PHOSPHATASE"/>
    <property type="match status" value="1"/>
</dbReference>
<dbReference type="Pfam" id="PF08364">
    <property type="entry name" value="IF2_assoc"/>
    <property type="match status" value="1"/>
</dbReference>
<evidence type="ECO:0000313" key="3">
    <source>
        <dbReference type="Proteomes" id="UP000824010"/>
    </source>
</evidence>
<organism evidence="2 3">
    <name type="scientific">Pseudomonas maumuensis</name>
    <dbReference type="NCBI Taxonomy" id="2842354"/>
    <lineage>
        <taxon>Bacteria</taxon>
        <taxon>Pseudomonadati</taxon>
        <taxon>Pseudomonadota</taxon>
        <taxon>Gammaproteobacteria</taxon>
        <taxon>Pseudomonadales</taxon>
        <taxon>Pseudomonadaceae</taxon>
        <taxon>Pseudomonas</taxon>
    </lineage>
</organism>
<dbReference type="InterPro" id="IPR003593">
    <property type="entry name" value="AAA+_ATPase"/>
</dbReference>
<proteinExistence type="predicted"/>
<evidence type="ECO:0000313" key="2">
    <source>
        <dbReference type="EMBL" id="QXH55097.1"/>
    </source>
</evidence>
<dbReference type="RefSeq" id="WP_217866565.1">
    <property type="nucleotide sequence ID" value="NZ_CP077077.1"/>
</dbReference>
<dbReference type="GO" id="GO:0003743">
    <property type="term" value="F:translation initiation factor activity"/>
    <property type="evidence" value="ECO:0007669"/>
    <property type="project" value="UniProtKB-KW"/>
</dbReference>
<evidence type="ECO:0000259" key="1">
    <source>
        <dbReference type="SMART" id="SM00382"/>
    </source>
</evidence>
<protein>
    <submittedName>
        <fullName evidence="2">Translation initiation factor IF-2 associated domain-containing protein</fullName>
    </submittedName>
</protein>
<keyword evidence="2" id="KW-0396">Initiation factor</keyword>
<dbReference type="InterPro" id="IPR041685">
    <property type="entry name" value="AAA_GajA/Old/RecF-like"/>
</dbReference>
<dbReference type="SMART" id="SM00382">
    <property type="entry name" value="AAA"/>
    <property type="match status" value="1"/>
</dbReference>
<keyword evidence="2" id="KW-0648">Protein biosynthesis</keyword>